<proteinExistence type="predicted"/>
<sequence length="75" mass="7579">MPLWEHRNLVNAVAQLAGRVVAGASRDHTVKVGRLGPGGATGVQTLLGPDESGGGARPVGVLSSLRRADLLAATV</sequence>
<dbReference type="AlphaFoldDB" id="A0A7H0I5K4"/>
<dbReference type="EMBL" id="CP060828">
    <property type="protein sequence ID" value="QNP68070.1"/>
    <property type="molecule type" value="Genomic_DNA"/>
</dbReference>
<organism evidence="1 2">
    <name type="scientific">Streptomyces roseirectus</name>
    <dbReference type="NCBI Taxonomy" id="2768066"/>
    <lineage>
        <taxon>Bacteria</taxon>
        <taxon>Bacillati</taxon>
        <taxon>Actinomycetota</taxon>
        <taxon>Actinomycetes</taxon>
        <taxon>Kitasatosporales</taxon>
        <taxon>Streptomycetaceae</taxon>
        <taxon>Streptomyces</taxon>
    </lineage>
</organism>
<dbReference type="Proteomes" id="UP000516052">
    <property type="component" value="Chromosome"/>
</dbReference>
<gene>
    <name evidence="1" type="ORF">IAG44_00285</name>
</gene>
<keyword evidence="2" id="KW-1185">Reference proteome</keyword>
<reference evidence="1 2" key="1">
    <citation type="submission" date="2020-08" db="EMBL/GenBank/DDBJ databases">
        <title>A novel species.</title>
        <authorList>
            <person name="Gao J."/>
        </authorList>
    </citation>
    <scope>NUCLEOTIDE SEQUENCE [LARGE SCALE GENOMIC DNA]</scope>
    <source>
        <strain evidence="1 2">CRXT-G-22</strain>
    </source>
</reference>
<protein>
    <submittedName>
        <fullName evidence="1">Uncharacterized protein</fullName>
    </submittedName>
</protein>
<accession>A0A7H0I5K4</accession>
<dbReference type="RefSeq" id="WP_187745113.1">
    <property type="nucleotide sequence ID" value="NZ_CP060828.1"/>
</dbReference>
<name>A0A7H0I5K4_9ACTN</name>
<dbReference type="KEGG" id="sroi:IAG44_00285"/>
<evidence type="ECO:0000313" key="1">
    <source>
        <dbReference type="EMBL" id="QNP68070.1"/>
    </source>
</evidence>
<evidence type="ECO:0000313" key="2">
    <source>
        <dbReference type="Proteomes" id="UP000516052"/>
    </source>
</evidence>